<dbReference type="Pfam" id="PF03734">
    <property type="entry name" value="YkuD"/>
    <property type="match status" value="1"/>
</dbReference>
<dbReference type="Gene3D" id="2.40.440.10">
    <property type="entry name" value="L,D-transpeptidase catalytic domain-like"/>
    <property type="match status" value="1"/>
</dbReference>
<dbReference type="GO" id="GO:0018104">
    <property type="term" value="P:peptidoglycan-protein cross-linking"/>
    <property type="evidence" value="ECO:0007669"/>
    <property type="project" value="TreeGrafter"/>
</dbReference>
<evidence type="ECO:0000256" key="6">
    <source>
        <dbReference type="ARBA" id="ARBA00023316"/>
    </source>
</evidence>
<feature type="domain" description="L,D-TPase catalytic" evidence="10">
    <location>
        <begin position="189"/>
        <end position="321"/>
    </location>
</feature>
<dbReference type="RefSeq" id="WP_113959289.1">
    <property type="nucleotide sequence ID" value="NZ_QNRR01000005.1"/>
</dbReference>
<dbReference type="SUPFAM" id="SSF47090">
    <property type="entry name" value="PGBD-like"/>
    <property type="match status" value="1"/>
</dbReference>
<dbReference type="InterPro" id="IPR038063">
    <property type="entry name" value="Transpep_catalytic_dom"/>
</dbReference>
<dbReference type="UniPathway" id="UPA00219"/>
<dbReference type="GO" id="GO:0008360">
    <property type="term" value="P:regulation of cell shape"/>
    <property type="evidence" value="ECO:0007669"/>
    <property type="project" value="UniProtKB-UniRule"/>
</dbReference>
<feature type="signal peptide" evidence="9">
    <location>
        <begin position="1"/>
        <end position="21"/>
    </location>
</feature>
<sequence>MKGISFVLPAVLVFATTTAFAMLPDPLPKAPEPIDAVLRLQIFLDGKLFGPGKLDGRPGEFTTKALNRYQRAQGFAETPLEGHTLDLSNITQLYTTYTIKEEDLKFVGDLPSQPSAQSKKKYLPYDSLLEFLTERFHCAPELLEFINLPMKMSRLKPGDTVRVPNVEPFLIEELTPIASLPENPDYLARVIKIDTREKILDLYDGEKILASLPITPGSGYLATPPGTWRIVGITQMPTFRWDKSVLDYGVRSENYYNLPIGPNNPVGVMWIGLSKPGIGVHGTNQPQTIGRSASHGCMRTANWDVVRLTKMITKGMTVVIEGPKPTPRPVYVERSTPQPPPPPPPQRRRGLFDWLFK</sequence>
<keyword evidence="5 7" id="KW-0573">Peptidoglycan synthesis</keyword>
<comment type="similarity">
    <text evidence="2">Belongs to the YkuD family.</text>
</comment>
<evidence type="ECO:0000256" key="7">
    <source>
        <dbReference type="PROSITE-ProRule" id="PRU01373"/>
    </source>
</evidence>
<dbReference type="GO" id="GO:0005576">
    <property type="term" value="C:extracellular region"/>
    <property type="evidence" value="ECO:0007669"/>
    <property type="project" value="TreeGrafter"/>
</dbReference>
<reference evidence="11 12" key="1">
    <citation type="submission" date="2018-06" db="EMBL/GenBank/DDBJ databases">
        <title>Genomic Encyclopedia of Type Strains, Phase IV (KMG-IV): sequencing the most valuable type-strain genomes for metagenomic binning, comparative biology and taxonomic classification.</title>
        <authorList>
            <person name="Goeker M."/>
        </authorList>
    </citation>
    <scope>NUCLEOTIDE SEQUENCE [LARGE SCALE GENOMIC DNA]</scope>
    <source>
        <strain evidence="11 12">DSM 25532</strain>
    </source>
</reference>
<dbReference type="InterPro" id="IPR036365">
    <property type="entry name" value="PGBD-like_sf"/>
</dbReference>
<evidence type="ECO:0000256" key="9">
    <source>
        <dbReference type="SAM" id="SignalP"/>
    </source>
</evidence>
<protein>
    <submittedName>
        <fullName evidence="11">Lipoprotein-anchoring transpeptidase ErfK/SrfK</fullName>
    </submittedName>
</protein>
<evidence type="ECO:0000256" key="4">
    <source>
        <dbReference type="ARBA" id="ARBA00022960"/>
    </source>
</evidence>
<evidence type="ECO:0000256" key="3">
    <source>
        <dbReference type="ARBA" id="ARBA00022679"/>
    </source>
</evidence>
<dbReference type="PANTHER" id="PTHR30582:SF30">
    <property type="entry name" value="BLR4375 PROTEIN"/>
    <property type="match status" value="1"/>
</dbReference>
<keyword evidence="9" id="KW-0732">Signal</keyword>
<feature type="chain" id="PRO_5016645501" evidence="9">
    <location>
        <begin position="22"/>
        <end position="357"/>
    </location>
</feature>
<comment type="pathway">
    <text evidence="1 7">Cell wall biogenesis; peptidoglycan biosynthesis.</text>
</comment>
<accession>A0A366HLL4</accession>
<dbReference type="InterPro" id="IPR005490">
    <property type="entry name" value="LD_TPept_cat_dom"/>
</dbReference>
<feature type="active site" description="Proton donor/acceptor" evidence="7">
    <location>
        <position position="281"/>
    </location>
</feature>
<gene>
    <name evidence="11" type="ORF">DES53_105219</name>
</gene>
<keyword evidence="11" id="KW-0449">Lipoprotein</keyword>
<dbReference type="GO" id="GO:0016740">
    <property type="term" value="F:transferase activity"/>
    <property type="evidence" value="ECO:0007669"/>
    <property type="project" value="UniProtKB-KW"/>
</dbReference>
<evidence type="ECO:0000313" key="12">
    <source>
        <dbReference type="Proteomes" id="UP000253426"/>
    </source>
</evidence>
<keyword evidence="6 7" id="KW-0961">Cell wall biogenesis/degradation</keyword>
<feature type="region of interest" description="Disordered" evidence="8">
    <location>
        <begin position="320"/>
        <end position="352"/>
    </location>
</feature>
<evidence type="ECO:0000259" key="10">
    <source>
        <dbReference type="PROSITE" id="PS52029"/>
    </source>
</evidence>
<dbReference type="PANTHER" id="PTHR30582">
    <property type="entry name" value="L,D-TRANSPEPTIDASE"/>
    <property type="match status" value="1"/>
</dbReference>
<evidence type="ECO:0000256" key="5">
    <source>
        <dbReference type="ARBA" id="ARBA00022984"/>
    </source>
</evidence>
<dbReference type="CDD" id="cd16913">
    <property type="entry name" value="YkuD_like"/>
    <property type="match status" value="1"/>
</dbReference>
<dbReference type="AlphaFoldDB" id="A0A366HLL4"/>
<dbReference type="GO" id="GO:0071555">
    <property type="term" value="P:cell wall organization"/>
    <property type="evidence" value="ECO:0007669"/>
    <property type="project" value="UniProtKB-UniRule"/>
</dbReference>
<evidence type="ECO:0000256" key="8">
    <source>
        <dbReference type="SAM" id="MobiDB-lite"/>
    </source>
</evidence>
<proteinExistence type="inferred from homology"/>
<evidence type="ECO:0000313" key="11">
    <source>
        <dbReference type="EMBL" id="RBP43820.1"/>
    </source>
</evidence>
<dbReference type="Proteomes" id="UP000253426">
    <property type="component" value="Unassembled WGS sequence"/>
</dbReference>
<evidence type="ECO:0000256" key="2">
    <source>
        <dbReference type="ARBA" id="ARBA00005992"/>
    </source>
</evidence>
<dbReference type="PROSITE" id="PS52029">
    <property type="entry name" value="LD_TPASE"/>
    <property type="match status" value="1"/>
</dbReference>
<dbReference type="InterPro" id="IPR050979">
    <property type="entry name" value="LD-transpeptidase"/>
</dbReference>
<organism evidence="11 12">
    <name type="scientific">Roseimicrobium gellanilyticum</name>
    <dbReference type="NCBI Taxonomy" id="748857"/>
    <lineage>
        <taxon>Bacteria</taxon>
        <taxon>Pseudomonadati</taxon>
        <taxon>Verrucomicrobiota</taxon>
        <taxon>Verrucomicrobiia</taxon>
        <taxon>Verrucomicrobiales</taxon>
        <taxon>Verrucomicrobiaceae</taxon>
        <taxon>Roseimicrobium</taxon>
    </lineage>
</organism>
<evidence type="ECO:0000256" key="1">
    <source>
        <dbReference type="ARBA" id="ARBA00004752"/>
    </source>
</evidence>
<keyword evidence="12" id="KW-1185">Reference proteome</keyword>
<keyword evidence="4 7" id="KW-0133">Cell shape</keyword>
<dbReference type="SUPFAM" id="SSF141523">
    <property type="entry name" value="L,D-transpeptidase catalytic domain-like"/>
    <property type="match status" value="1"/>
</dbReference>
<dbReference type="GO" id="GO:0071972">
    <property type="term" value="F:peptidoglycan L,D-transpeptidase activity"/>
    <property type="evidence" value="ECO:0007669"/>
    <property type="project" value="TreeGrafter"/>
</dbReference>
<name>A0A366HLL4_9BACT</name>
<feature type="active site" description="Nucleophile" evidence="7">
    <location>
        <position position="297"/>
    </location>
</feature>
<dbReference type="EMBL" id="QNRR01000005">
    <property type="protein sequence ID" value="RBP43820.1"/>
    <property type="molecule type" value="Genomic_DNA"/>
</dbReference>
<dbReference type="OrthoDB" id="9787225at2"/>
<keyword evidence="3" id="KW-0808">Transferase</keyword>
<comment type="caution">
    <text evidence="11">The sequence shown here is derived from an EMBL/GenBank/DDBJ whole genome shotgun (WGS) entry which is preliminary data.</text>
</comment>